<keyword evidence="4" id="KW-1185">Reference proteome</keyword>
<keyword evidence="2" id="KW-0472">Membrane</keyword>
<gene>
    <name evidence="3" type="ORF">FIBSPDRAFT_954464</name>
</gene>
<proteinExistence type="predicted"/>
<feature type="transmembrane region" description="Helical" evidence="2">
    <location>
        <begin position="269"/>
        <end position="289"/>
    </location>
</feature>
<evidence type="ECO:0000256" key="1">
    <source>
        <dbReference type="SAM" id="MobiDB-lite"/>
    </source>
</evidence>
<accession>A0A166J5L7</accession>
<organism evidence="3 4">
    <name type="scientific">Athelia psychrophila</name>
    <dbReference type="NCBI Taxonomy" id="1759441"/>
    <lineage>
        <taxon>Eukaryota</taxon>
        <taxon>Fungi</taxon>
        <taxon>Dikarya</taxon>
        <taxon>Basidiomycota</taxon>
        <taxon>Agaricomycotina</taxon>
        <taxon>Agaricomycetes</taxon>
        <taxon>Agaricomycetidae</taxon>
        <taxon>Atheliales</taxon>
        <taxon>Atheliaceae</taxon>
        <taxon>Athelia</taxon>
    </lineage>
</organism>
<feature type="region of interest" description="Disordered" evidence="1">
    <location>
        <begin position="1"/>
        <end position="21"/>
    </location>
</feature>
<protein>
    <submittedName>
        <fullName evidence="3">Uncharacterized protein</fullName>
    </submittedName>
</protein>
<keyword evidence="2" id="KW-0812">Transmembrane</keyword>
<evidence type="ECO:0000256" key="2">
    <source>
        <dbReference type="SAM" id="Phobius"/>
    </source>
</evidence>
<dbReference type="Proteomes" id="UP000076532">
    <property type="component" value="Unassembled WGS sequence"/>
</dbReference>
<dbReference type="OrthoDB" id="2752889at2759"/>
<reference evidence="3 4" key="1">
    <citation type="journal article" date="2016" name="Mol. Biol. Evol.">
        <title>Comparative Genomics of Early-Diverging Mushroom-Forming Fungi Provides Insights into the Origins of Lignocellulose Decay Capabilities.</title>
        <authorList>
            <person name="Nagy L.G."/>
            <person name="Riley R."/>
            <person name="Tritt A."/>
            <person name="Adam C."/>
            <person name="Daum C."/>
            <person name="Floudas D."/>
            <person name="Sun H."/>
            <person name="Yadav J.S."/>
            <person name="Pangilinan J."/>
            <person name="Larsson K.H."/>
            <person name="Matsuura K."/>
            <person name="Barry K."/>
            <person name="Labutti K."/>
            <person name="Kuo R."/>
            <person name="Ohm R.A."/>
            <person name="Bhattacharya S.S."/>
            <person name="Shirouzu T."/>
            <person name="Yoshinaga Y."/>
            <person name="Martin F.M."/>
            <person name="Grigoriev I.V."/>
            <person name="Hibbett D.S."/>
        </authorList>
    </citation>
    <scope>NUCLEOTIDE SEQUENCE [LARGE SCALE GENOMIC DNA]</scope>
    <source>
        <strain evidence="3 4">CBS 109695</strain>
    </source>
</reference>
<evidence type="ECO:0000313" key="4">
    <source>
        <dbReference type="Proteomes" id="UP000076532"/>
    </source>
</evidence>
<sequence length="365" mass="39099">MSCVTSSPASLEGSDSPPSACTSCISSADSTPLITPAEDVLRTLDSAVICEGSEADCDGDEGEASASHLKSAFGEAIRTPTRGLALPKTRVKSMVTSRCSVEHHPSMVPRMDISAATFGKSRRFYSMPDLSARPHFPKQASLASGSCSSITNTDGIIPGDNTPISPNFPCSFGGPTLQIDEPVANVLIEQPLLMGFGGSKPTPELPPLLDSSPRPSVGVKTLKNLDTIFCYLPSIMATGCALLLFPHHIDFLLFQTGYLSARNGAERLAALASIFGVVPIFLFTVVWLAGFYFRPASGLAFACAVLFRFMYVWWDFQFTQDIPLGEDDRQSICRILVKHDLGITDETIARQPSGSVSKMKSFTVG</sequence>
<evidence type="ECO:0000313" key="3">
    <source>
        <dbReference type="EMBL" id="KZP20522.1"/>
    </source>
</evidence>
<dbReference type="EMBL" id="KV417554">
    <property type="protein sequence ID" value="KZP20522.1"/>
    <property type="molecule type" value="Genomic_DNA"/>
</dbReference>
<feature type="transmembrane region" description="Helical" evidence="2">
    <location>
        <begin position="296"/>
        <end position="314"/>
    </location>
</feature>
<dbReference type="AlphaFoldDB" id="A0A166J5L7"/>
<feature type="transmembrane region" description="Helical" evidence="2">
    <location>
        <begin position="228"/>
        <end position="249"/>
    </location>
</feature>
<name>A0A166J5L7_9AGAM</name>
<keyword evidence="2" id="KW-1133">Transmembrane helix</keyword>